<evidence type="ECO:0000313" key="1">
    <source>
        <dbReference type="EMBL" id="MBX51145.1"/>
    </source>
</evidence>
<reference evidence="1" key="1">
    <citation type="submission" date="2018-02" db="EMBL/GenBank/DDBJ databases">
        <title>Rhizophora mucronata_Transcriptome.</title>
        <authorList>
            <person name="Meera S.P."/>
            <person name="Sreeshan A."/>
            <person name="Augustine A."/>
        </authorList>
    </citation>
    <scope>NUCLEOTIDE SEQUENCE</scope>
    <source>
        <tissue evidence="1">Leaf</tissue>
    </source>
</reference>
<dbReference type="EMBL" id="GGEC01070661">
    <property type="protein sequence ID" value="MBX51145.1"/>
    <property type="molecule type" value="Transcribed_RNA"/>
</dbReference>
<proteinExistence type="predicted"/>
<accession>A0A2P2P8S9</accession>
<protein>
    <submittedName>
        <fullName evidence="1">Uncharacterized protein</fullName>
    </submittedName>
</protein>
<sequence length="69" mass="7750">MENIGMVRLRVGNGSETKNVRTVVYFDMIVQVICDGDARIAAGSKGAIFVRIKTRNREVNVHVWIECRG</sequence>
<dbReference type="AlphaFoldDB" id="A0A2P2P8S9"/>
<name>A0A2P2P8S9_RHIMU</name>
<organism evidence="1">
    <name type="scientific">Rhizophora mucronata</name>
    <name type="common">Asiatic mangrove</name>
    <dbReference type="NCBI Taxonomy" id="61149"/>
    <lineage>
        <taxon>Eukaryota</taxon>
        <taxon>Viridiplantae</taxon>
        <taxon>Streptophyta</taxon>
        <taxon>Embryophyta</taxon>
        <taxon>Tracheophyta</taxon>
        <taxon>Spermatophyta</taxon>
        <taxon>Magnoliopsida</taxon>
        <taxon>eudicotyledons</taxon>
        <taxon>Gunneridae</taxon>
        <taxon>Pentapetalae</taxon>
        <taxon>rosids</taxon>
        <taxon>fabids</taxon>
        <taxon>Malpighiales</taxon>
        <taxon>Rhizophoraceae</taxon>
        <taxon>Rhizophora</taxon>
    </lineage>
</organism>